<organism evidence="2">
    <name type="scientific">freshwater metagenome</name>
    <dbReference type="NCBI Taxonomy" id="449393"/>
    <lineage>
        <taxon>unclassified sequences</taxon>
        <taxon>metagenomes</taxon>
        <taxon>ecological metagenomes</taxon>
    </lineage>
</organism>
<evidence type="ECO:0000313" key="5">
    <source>
        <dbReference type="EMBL" id="CAB5055084.1"/>
    </source>
</evidence>
<protein>
    <submittedName>
        <fullName evidence="2">Unannotated protein</fullName>
    </submittedName>
</protein>
<dbReference type="CDD" id="cd02440">
    <property type="entry name" value="AdoMet_MTases"/>
    <property type="match status" value="1"/>
</dbReference>
<dbReference type="InterPro" id="IPR013216">
    <property type="entry name" value="Methyltransf_11"/>
</dbReference>
<evidence type="ECO:0000313" key="4">
    <source>
        <dbReference type="EMBL" id="CAB4760365.1"/>
    </source>
</evidence>
<dbReference type="EMBL" id="CAEZZL010000035">
    <property type="protein sequence ID" value="CAB4760365.1"/>
    <property type="molecule type" value="Genomic_DNA"/>
</dbReference>
<evidence type="ECO:0000313" key="3">
    <source>
        <dbReference type="EMBL" id="CAB4672986.1"/>
    </source>
</evidence>
<proteinExistence type="predicted"/>
<dbReference type="EMBL" id="CAETWZ010000016">
    <property type="protein sequence ID" value="CAB4367516.1"/>
    <property type="molecule type" value="Genomic_DNA"/>
</dbReference>
<name>A0A6J6AF55_9ZZZZ</name>
<sequence length="241" mass="26690">MSNNGLWDEHAQWWIDGFTNGVDPEYVEQIIPLAVEELAGHQYVLDLGCGDGQIARALAENGAEVLGVDPTQLHIDIATQRGGGPQYVLGGATDIPAPDNSFDAVVACLVFEHIDQLEEAMAEVARVLKPGGQFSFFLNHPLLQTPGSGWIDDHIIDPPEQYWRIGPYLVETETIEEVEKDVFIRFVHRPLSRYINALIANGLSIERMVEPSPPPGFLARAPEYALAHTVPRLLYLRSSKQ</sequence>
<dbReference type="GO" id="GO:0008757">
    <property type="term" value="F:S-adenosylmethionine-dependent methyltransferase activity"/>
    <property type="evidence" value="ECO:0007669"/>
    <property type="project" value="InterPro"/>
</dbReference>
<feature type="domain" description="Methyltransferase type 11" evidence="1">
    <location>
        <begin position="45"/>
        <end position="135"/>
    </location>
</feature>
<accession>A0A6J6AF55</accession>
<dbReference type="AlphaFoldDB" id="A0A6J6AF55"/>
<evidence type="ECO:0000313" key="2">
    <source>
        <dbReference type="EMBL" id="CAB4367516.1"/>
    </source>
</evidence>
<dbReference type="InterPro" id="IPR029063">
    <property type="entry name" value="SAM-dependent_MTases_sf"/>
</dbReference>
<dbReference type="EMBL" id="CAEZXA010000041">
    <property type="protein sequence ID" value="CAB4672986.1"/>
    <property type="molecule type" value="Genomic_DNA"/>
</dbReference>
<dbReference type="EMBL" id="CAFBQH010000094">
    <property type="protein sequence ID" value="CAB5055084.1"/>
    <property type="molecule type" value="Genomic_DNA"/>
</dbReference>
<reference evidence="2" key="1">
    <citation type="submission" date="2020-05" db="EMBL/GenBank/DDBJ databases">
        <authorList>
            <person name="Chiriac C."/>
            <person name="Salcher M."/>
            <person name="Ghai R."/>
            <person name="Kavagutti S V."/>
        </authorList>
    </citation>
    <scope>NUCLEOTIDE SEQUENCE</scope>
</reference>
<dbReference type="InterPro" id="IPR050508">
    <property type="entry name" value="Methyltransf_Superfamily"/>
</dbReference>
<dbReference type="Gene3D" id="3.40.50.150">
    <property type="entry name" value="Vaccinia Virus protein VP39"/>
    <property type="match status" value="1"/>
</dbReference>
<gene>
    <name evidence="3" type="ORF">UFOPK2334_00635</name>
    <name evidence="4" type="ORF">UFOPK2870_00605</name>
    <name evidence="2" type="ORF">UFOPK4179_00299</name>
    <name evidence="5" type="ORF">UFOPK4293_01332</name>
</gene>
<dbReference type="Pfam" id="PF08241">
    <property type="entry name" value="Methyltransf_11"/>
    <property type="match status" value="1"/>
</dbReference>
<dbReference type="SUPFAM" id="SSF53335">
    <property type="entry name" value="S-adenosyl-L-methionine-dependent methyltransferases"/>
    <property type="match status" value="1"/>
</dbReference>
<evidence type="ECO:0000259" key="1">
    <source>
        <dbReference type="Pfam" id="PF08241"/>
    </source>
</evidence>
<dbReference type="PANTHER" id="PTHR42912">
    <property type="entry name" value="METHYLTRANSFERASE"/>
    <property type="match status" value="1"/>
</dbReference>